<dbReference type="GO" id="GO:0035556">
    <property type="term" value="P:intracellular signal transduction"/>
    <property type="evidence" value="ECO:0007669"/>
    <property type="project" value="InterPro"/>
</dbReference>
<dbReference type="Gene3D" id="1.10.10.10">
    <property type="entry name" value="Winged helix-like DNA-binding domain superfamily/Winged helix DNA-binding domain"/>
    <property type="match status" value="1"/>
</dbReference>
<dbReference type="InterPro" id="IPR036388">
    <property type="entry name" value="WH-like_DNA-bd_sf"/>
</dbReference>
<accession>A0A5N3VR24</accession>
<sequence>CSGPFQATQLWDGIIYSHQTQTFTGSYVVDAVLSHLMQNMCLSSDDISHLKGVCLWQVLMNHKVFEPELEFEDSNNSLYRFLGNKSSYVFCKRKRILRLEDEMISNPLAQEVGEERIEELTDSGFTYKHHIVLFFFLSCGRCWKQQILLCILQLIHLPFLESILEPLVETQILQLEKIFFK</sequence>
<keyword evidence="3" id="KW-1185">Reference proteome</keyword>
<dbReference type="EMBL" id="VCEA01000002">
    <property type="protein sequence ID" value="KAB0351790.1"/>
    <property type="molecule type" value="Genomic_DNA"/>
</dbReference>
<dbReference type="InterPro" id="IPR036390">
    <property type="entry name" value="WH_DNA-bd_sf"/>
</dbReference>
<dbReference type="PANTHER" id="PTHR16206:SF10">
    <property type="entry name" value="DEP DOMAIN-CONTAINING PROTEIN 4"/>
    <property type="match status" value="1"/>
</dbReference>
<dbReference type="InterPro" id="IPR000591">
    <property type="entry name" value="DEP_dom"/>
</dbReference>
<gene>
    <name evidence="2" type="ORF">FD754_016647</name>
</gene>
<protein>
    <recommendedName>
        <fullName evidence="1">DEP domain-containing protein</fullName>
    </recommendedName>
</protein>
<evidence type="ECO:0000313" key="3">
    <source>
        <dbReference type="Proteomes" id="UP000326458"/>
    </source>
</evidence>
<evidence type="ECO:0000259" key="1">
    <source>
        <dbReference type="SMART" id="SM00049"/>
    </source>
</evidence>
<proteinExistence type="predicted"/>
<feature type="domain" description="DEP" evidence="1">
    <location>
        <begin position="1"/>
        <end position="83"/>
    </location>
</feature>
<feature type="non-terminal residue" evidence="2">
    <location>
        <position position="1"/>
    </location>
</feature>
<reference evidence="2 3" key="1">
    <citation type="submission" date="2019-06" db="EMBL/GenBank/DDBJ databases">
        <title>Discovery of a novel chromosome fission-fusion reversal in muntjac.</title>
        <authorList>
            <person name="Mudd A.B."/>
            <person name="Bredeson J.V."/>
            <person name="Baum R."/>
            <person name="Hockemeyer D."/>
            <person name="Rokhsar D.S."/>
        </authorList>
    </citation>
    <scope>NUCLEOTIDE SEQUENCE [LARGE SCALE GENOMIC DNA]</scope>
    <source>
        <strain evidence="2">UTSW_UCB_Mm</strain>
        <tissue evidence="2">Fibroblast cell line</tissue>
    </source>
</reference>
<dbReference type="AlphaFoldDB" id="A0A5N3VR24"/>
<evidence type="ECO:0000313" key="2">
    <source>
        <dbReference type="EMBL" id="KAB0351790.1"/>
    </source>
</evidence>
<comment type="caution">
    <text evidence="2">The sequence shown here is derived from an EMBL/GenBank/DDBJ whole genome shotgun (WGS) entry which is preliminary data.</text>
</comment>
<dbReference type="Proteomes" id="UP000326458">
    <property type="component" value="Unassembled WGS sequence"/>
</dbReference>
<dbReference type="SMART" id="SM00049">
    <property type="entry name" value="DEP"/>
    <property type="match status" value="1"/>
</dbReference>
<dbReference type="PANTHER" id="PTHR16206">
    <property type="entry name" value="DEP DOMAIN-CONTAINING"/>
    <property type="match status" value="1"/>
</dbReference>
<organism evidence="2 3">
    <name type="scientific">Muntiacus muntjak</name>
    <name type="common">Barking deer</name>
    <name type="synonym">Indian muntjac</name>
    <dbReference type="NCBI Taxonomy" id="9888"/>
    <lineage>
        <taxon>Eukaryota</taxon>
        <taxon>Metazoa</taxon>
        <taxon>Chordata</taxon>
        <taxon>Craniata</taxon>
        <taxon>Vertebrata</taxon>
        <taxon>Euteleostomi</taxon>
        <taxon>Mammalia</taxon>
        <taxon>Eutheria</taxon>
        <taxon>Laurasiatheria</taxon>
        <taxon>Artiodactyla</taxon>
        <taxon>Ruminantia</taxon>
        <taxon>Pecora</taxon>
        <taxon>Cervidae</taxon>
        <taxon>Muntiacinae</taxon>
        <taxon>Muntiacus</taxon>
    </lineage>
</organism>
<name>A0A5N3VR24_MUNMU</name>
<dbReference type="SUPFAM" id="SSF46785">
    <property type="entry name" value="Winged helix' DNA-binding domain"/>
    <property type="match status" value="1"/>
</dbReference>